<feature type="binding site" evidence="3">
    <location>
        <position position="132"/>
    </location>
    <ligand>
        <name>a divalent metal cation</name>
        <dbReference type="ChEBI" id="CHEBI:60240"/>
    </ligand>
</feature>
<accession>A0A9X1V884</accession>
<gene>
    <name evidence="4" type="primary">yjoA</name>
    <name evidence="4" type="ORF">MM817_01211</name>
</gene>
<feature type="binding site" evidence="3">
    <location>
        <position position="128"/>
    </location>
    <ligand>
        <name>a divalent metal cation</name>
        <dbReference type="ChEBI" id="CHEBI:60240"/>
    </ligand>
</feature>
<evidence type="ECO:0000313" key="5">
    <source>
        <dbReference type="Proteomes" id="UP001139263"/>
    </source>
</evidence>
<sequence>MKTVDSLMKAWLRHRDALVSLVEATPEGSQDYTPWDGAWTYAQLTLHIVGVGEWFVNAVVTGQLAKPTLAVQVNSMEQLREVVRETTKRTIDIYKTVTDEQLAAEVNTSSAFEYNLSGLQMIEAMREHEIHHKGQLFVYARLCGVVNPPFYVRRSE</sequence>
<dbReference type="RefSeq" id="WP_241712562.1">
    <property type="nucleotide sequence ID" value="NZ_JALBUF010000002.1"/>
</dbReference>
<comment type="caution">
    <text evidence="4">The sequence shown here is derived from an EMBL/GenBank/DDBJ whole genome shotgun (WGS) entry which is preliminary data.</text>
</comment>
<evidence type="ECO:0008006" key="6">
    <source>
        <dbReference type="Google" id="ProtNLM"/>
    </source>
</evidence>
<feature type="binding site" evidence="3">
    <location>
        <position position="47"/>
    </location>
    <ligand>
        <name>a divalent metal cation</name>
        <dbReference type="ChEBI" id="CHEBI:60240"/>
    </ligand>
</feature>
<dbReference type="Gene3D" id="1.20.120.450">
    <property type="entry name" value="dinb family like domain"/>
    <property type="match status" value="1"/>
</dbReference>
<keyword evidence="2 3" id="KW-0479">Metal-binding</keyword>
<comment type="similarity">
    <text evidence="1">Belongs to the DinB family.</text>
</comment>
<dbReference type="InterPro" id="IPR034660">
    <property type="entry name" value="DinB/YfiT-like"/>
</dbReference>
<organism evidence="4 5">
    <name type="scientific">Sulfoacidibacillus ferrooxidans</name>
    <dbReference type="NCBI Taxonomy" id="2005001"/>
    <lineage>
        <taxon>Bacteria</taxon>
        <taxon>Bacillati</taxon>
        <taxon>Bacillota</taxon>
        <taxon>Bacilli</taxon>
        <taxon>Bacillales</taxon>
        <taxon>Alicyclobacillaceae</taxon>
        <taxon>Sulfoacidibacillus</taxon>
    </lineage>
</organism>
<proteinExistence type="inferred from homology"/>
<evidence type="ECO:0000256" key="3">
    <source>
        <dbReference type="PIRSR" id="PIRSR607837-1"/>
    </source>
</evidence>
<protein>
    <recommendedName>
        <fullName evidence="6">Damage-inducible protein DinB</fullName>
    </recommendedName>
</protein>
<keyword evidence="5" id="KW-1185">Reference proteome</keyword>
<dbReference type="GO" id="GO:0046872">
    <property type="term" value="F:metal ion binding"/>
    <property type="evidence" value="ECO:0007669"/>
    <property type="project" value="UniProtKB-KW"/>
</dbReference>
<dbReference type="SUPFAM" id="SSF109854">
    <property type="entry name" value="DinB/YfiT-like putative metalloenzymes"/>
    <property type="match status" value="1"/>
</dbReference>
<name>A0A9X1V884_9BACL</name>
<evidence type="ECO:0000256" key="2">
    <source>
        <dbReference type="ARBA" id="ARBA00022723"/>
    </source>
</evidence>
<evidence type="ECO:0000256" key="1">
    <source>
        <dbReference type="ARBA" id="ARBA00008635"/>
    </source>
</evidence>
<dbReference type="Pfam" id="PF05163">
    <property type="entry name" value="DinB"/>
    <property type="match status" value="1"/>
</dbReference>
<dbReference type="EMBL" id="JALBUF010000002">
    <property type="protein sequence ID" value="MCI0182942.1"/>
    <property type="molecule type" value="Genomic_DNA"/>
</dbReference>
<evidence type="ECO:0000313" key="4">
    <source>
        <dbReference type="EMBL" id="MCI0182942.1"/>
    </source>
</evidence>
<reference evidence="4" key="1">
    <citation type="submission" date="2022-03" db="EMBL/GenBank/DDBJ databases">
        <title>Draft Genome Sequence of Firmicute Strain S0AB, a Heterotrophic Iron/Sulfur-Oxidizing Extreme Acidophile.</title>
        <authorList>
            <person name="Vergara E."/>
            <person name="Pakostova E."/>
            <person name="Johnson D.B."/>
            <person name="Holmes D.S."/>
        </authorList>
    </citation>
    <scope>NUCLEOTIDE SEQUENCE</scope>
    <source>
        <strain evidence="4">S0AB</strain>
    </source>
</reference>
<dbReference type="AlphaFoldDB" id="A0A9X1V884"/>
<dbReference type="InterPro" id="IPR007837">
    <property type="entry name" value="DinB"/>
</dbReference>
<dbReference type="Proteomes" id="UP001139263">
    <property type="component" value="Unassembled WGS sequence"/>
</dbReference>